<accession>A0A173LM66</accession>
<organism evidence="1 2">
    <name type="scientific">Dietzia timorensis</name>
    <dbReference type="NCBI Taxonomy" id="499555"/>
    <lineage>
        <taxon>Bacteria</taxon>
        <taxon>Bacillati</taxon>
        <taxon>Actinomycetota</taxon>
        <taxon>Actinomycetes</taxon>
        <taxon>Mycobacteriales</taxon>
        <taxon>Dietziaceae</taxon>
        <taxon>Dietzia</taxon>
    </lineage>
</organism>
<evidence type="ECO:0000313" key="2">
    <source>
        <dbReference type="Proteomes" id="UP000186104"/>
    </source>
</evidence>
<dbReference type="KEGG" id="dtm:BJL86_2596"/>
<keyword evidence="2" id="KW-1185">Reference proteome</keyword>
<dbReference type="OrthoDB" id="3204158at2"/>
<dbReference type="RefSeq" id="WP_067475599.1">
    <property type="nucleotide sequence ID" value="NZ_CP015961.1"/>
</dbReference>
<protein>
    <recommendedName>
        <fullName evidence="3">DUF1214 domain-containing protein</fullName>
    </recommendedName>
</protein>
<sequence>MTEGPDNEARPRSLDTTATKPLTDAIAEAEHILRSSPLCTSEQILAEGLDYLAGSVRAVIQSRQHSDRCFPLLSESTGPFTKMGLDNPDTIYYHANLADGAEYLVEGVRGTTTDLSFQVLQGNYSASEVAGSATAFDDRDLNIADDGSFSFRMGPMRGDDSPADPSYLGLAEGSSILSIREVFSDWESETPGRIWLTRTDTIGEENPKSDVTPEAMAKFYERAGKALVSRMHTWLAFPGWFFGEQQPNTFGAPRLTPGGLATQYSSAGRFALAPGQAMIVSVPVSDAPYQGFQLGSPWYISLDYVHRQTSLTSRQAHATGGMIHMVLAADNPGVANWIDTMGHAEGIMQFRWQRVSAPITDDAGPTARIVDAADIASELPDFAEQMVTPEQWSERIAARRRAFARRMRS</sequence>
<proteinExistence type="predicted"/>
<dbReference type="Proteomes" id="UP000186104">
    <property type="component" value="Chromosome"/>
</dbReference>
<gene>
    <name evidence="1" type="ORF">BJL86_2596</name>
</gene>
<evidence type="ECO:0008006" key="3">
    <source>
        <dbReference type="Google" id="ProtNLM"/>
    </source>
</evidence>
<dbReference type="EMBL" id="CP015961">
    <property type="protein sequence ID" value="ANI93356.1"/>
    <property type="molecule type" value="Genomic_DNA"/>
</dbReference>
<dbReference type="AlphaFoldDB" id="A0A173LM66"/>
<evidence type="ECO:0000313" key="1">
    <source>
        <dbReference type="EMBL" id="ANI93356.1"/>
    </source>
</evidence>
<name>A0A173LM66_9ACTN</name>
<reference evidence="1 2" key="1">
    <citation type="submission" date="2016-06" db="EMBL/GenBank/DDBJ databases">
        <title>Complete genome sequence of a saline-alkali tolerant type strain Dietzia timorensis ID05-A0528T.</title>
        <authorList>
            <person name="Wu X."/>
        </authorList>
    </citation>
    <scope>NUCLEOTIDE SEQUENCE [LARGE SCALE GENOMIC DNA]</scope>
    <source>
        <strain evidence="1 2">ID05-A0528</strain>
    </source>
</reference>
<dbReference type="STRING" id="499555.BJL86_2596"/>